<gene>
    <name evidence="1" type="ORF">HPB48_011935</name>
</gene>
<name>A0A9J6GUB9_HAELO</name>
<keyword evidence="2" id="KW-1185">Reference proteome</keyword>
<organism evidence="1 2">
    <name type="scientific">Haemaphysalis longicornis</name>
    <name type="common">Bush tick</name>
    <dbReference type="NCBI Taxonomy" id="44386"/>
    <lineage>
        <taxon>Eukaryota</taxon>
        <taxon>Metazoa</taxon>
        <taxon>Ecdysozoa</taxon>
        <taxon>Arthropoda</taxon>
        <taxon>Chelicerata</taxon>
        <taxon>Arachnida</taxon>
        <taxon>Acari</taxon>
        <taxon>Parasitiformes</taxon>
        <taxon>Ixodida</taxon>
        <taxon>Ixodoidea</taxon>
        <taxon>Ixodidae</taxon>
        <taxon>Haemaphysalinae</taxon>
        <taxon>Haemaphysalis</taxon>
    </lineage>
</organism>
<dbReference type="AlphaFoldDB" id="A0A9J6GUB9"/>
<reference evidence="1 2" key="1">
    <citation type="journal article" date="2020" name="Cell">
        <title>Large-Scale Comparative Analyses of Tick Genomes Elucidate Their Genetic Diversity and Vector Capacities.</title>
        <authorList>
            <consortium name="Tick Genome and Microbiome Consortium (TIGMIC)"/>
            <person name="Jia N."/>
            <person name="Wang J."/>
            <person name="Shi W."/>
            <person name="Du L."/>
            <person name="Sun Y."/>
            <person name="Zhan W."/>
            <person name="Jiang J.F."/>
            <person name="Wang Q."/>
            <person name="Zhang B."/>
            <person name="Ji P."/>
            <person name="Bell-Sakyi L."/>
            <person name="Cui X.M."/>
            <person name="Yuan T.T."/>
            <person name="Jiang B.G."/>
            <person name="Yang W.F."/>
            <person name="Lam T.T."/>
            <person name="Chang Q.C."/>
            <person name="Ding S.J."/>
            <person name="Wang X.J."/>
            <person name="Zhu J.G."/>
            <person name="Ruan X.D."/>
            <person name="Zhao L."/>
            <person name="Wei J.T."/>
            <person name="Ye R.Z."/>
            <person name="Que T.C."/>
            <person name="Du C.H."/>
            <person name="Zhou Y.H."/>
            <person name="Cheng J.X."/>
            <person name="Dai P.F."/>
            <person name="Guo W.B."/>
            <person name="Han X.H."/>
            <person name="Huang E.J."/>
            <person name="Li L.F."/>
            <person name="Wei W."/>
            <person name="Gao Y.C."/>
            <person name="Liu J.Z."/>
            <person name="Shao H.Z."/>
            <person name="Wang X."/>
            <person name="Wang C.C."/>
            <person name="Yang T.C."/>
            <person name="Huo Q.B."/>
            <person name="Li W."/>
            <person name="Chen H.Y."/>
            <person name="Chen S.E."/>
            <person name="Zhou L.G."/>
            <person name="Ni X.B."/>
            <person name="Tian J.H."/>
            <person name="Sheng Y."/>
            <person name="Liu T."/>
            <person name="Pan Y.S."/>
            <person name="Xia L.Y."/>
            <person name="Li J."/>
            <person name="Zhao F."/>
            <person name="Cao W.C."/>
        </authorList>
    </citation>
    <scope>NUCLEOTIDE SEQUENCE [LARGE SCALE GENOMIC DNA]</scope>
    <source>
        <strain evidence="1">HaeL-2018</strain>
    </source>
</reference>
<evidence type="ECO:0000313" key="2">
    <source>
        <dbReference type="Proteomes" id="UP000821853"/>
    </source>
</evidence>
<proteinExistence type="predicted"/>
<evidence type="ECO:0000313" key="1">
    <source>
        <dbReference type="EMBL" id="KAH9377951.1"/>
    </source>
</evidence>
<dbReference type="Proteomes" id="UP000821853">
    <property type="component" value="Unassembled WGS sequence"/>
</dbReference>
<comment type="caution">
    <text evidence="1">The sequence shown here is derived from an EMBL/GenBank/DDBJ whole genome shotgun (WGS) entry which is preliminary data.</text>
</comment>
<dbReference type="VEuPathDB" id="VectorBase:HLOH_055637"/>
<dbReference type="OMA" id="HEVMAYA"/>
<protein>
    <submittedName>
        <fullName evidence="1">Uncharacterized protein</fullName>
    </submittedName>
</protein>
<sequence length="101" mass="10905">MLRDGILRATKQTADGAKEDTIRINALKNIIVASTPSTERAANYNAINAIPIGEHLHEVMAYAAPPEGTSKGVIQNIPASDSDDDITRSLVNKRIPKILQD</sequence>
<accession>A0A9J6GUB9</accession>
<dbReference type="EMBL" id="JABSTR010000008">
    <property type="protein sequence ID" value="KAH9377951.1"/>
    <property type="molecule type" value="Genomic_DNA"/>
</dbReference>